<evidence type="ECO:0000313" key="2">
    <source>
        <dbReference type="Proteomes" id="UP000288216"/>
    </source>
</evidence>
<dbReference type="STRING" id="75743.A0A401QGQ4"/>
<organism evidence="1 2">
    <name type="scientific">Scyliorhinus torazame</name>
    <name type="common">Cloudy catshark</name>
    <name type="synonym">Catulus torazame</name>
    <dbReference type="NCBI Taxonomy" id="75743"/>
    <lineage>
        <taxon>Eukaryota</taxon>
        <taxon>Metazoa</taxon>
        <taxon>Chordata</taxon>
        <taxon>Craniata</taxon>
        <taxon>Vertebrata</taxon>
        <taxon>Chondrichthyes</taxon>
        <taxon>Elasmobranchii</taxon>
        <taxon>Galeomorphii</taxon>
        <taxon>Galeoidea</taxon>
        <taxon>Carcharhiniformes</taxon>
        <taxon>Scyliorhinidae</taxon>
        <taxon>Scyliorhinus</taxon>
    </lineage>
</organism>
<protein>
    <submittedName>
        <fullName evidence="1">Uncharacterized protein</fullName>
    </submittedName>
</protein>
<evidence type="ECO:0000313" key="1">
    <source>
        <dbReference type="EMBL" id="GCB84555.1"/>
    </source>
</evidence>
<keyword evidence="2" id="KW-1185">Reference proteome</keyword>
<gene>
    <name evidence="1" type="ORF">scyTo_0025086</name>
</gene>
<comment type="caution">
    <text evidence="1">The sequence shown here is derived from an EMBL/GenBank/DDBJ whole genome shotgun (WGS) entry which is preliminary data.</text>
</comment>
<name>A0A401QGQ4_SCYTO</name>
<reference evidence="1 2" key="1">
    <citation type="journal article" date="2018" name="Nat. Ecol. Evol.">
        <title>Shark genomes provide insights into elasmobranch evolution and the origin of vertebrates.</title>
        <authorList>
            <person name="Hara Y"/>
            <person name="Yamaguchi K"/>
            <person name="Onimaru K"/>
            <person name="Kadota M"/>
            <person name="Koyanagi M"/>
            <person name="Keeley SD"/>
            <person name="Tatsumi K"/>
            <person name="Tanaka K"/>
            <person name="Motone F"/>
            <person name="Kageyama Y"/>
            <person name="Nozu R"/>
            <person name="Adachi N"/>
            <person name="Nishimura O"/>
            <person name="Nakagawa R"/>
            <person name="Tanegashima C"/>
            <person name="Kiyatake I"/>
            <person name="Matsumoto R"/>
            <person name="Murakumo K"/>
            <person name="Nishida K"/>
            <person name="Terakita A"/>
            <person name="Kuratani S"/>
            <person name="Sato K"/>
            <person name="Hyodo S Kuraku.S."/>
        </authorList>
    </citation>
    <scope>NUCLEOTIDE SEQUENCE [LARGE SCALE GENOMIC DNA]</scope>
</reference>
<dbReference type="Proteomes" id="UP000288216">
    <property type="component" value="Unassembled WGS sequence"/>
</dbReference>
<proteinExistence type="predicted"/>
<dbReference type="AlphaFoldDB" id="A0A401QGQ4"/>
<accession>A0A401QGQ4</accession>
<sequence length="33" mass="3835">MTVNDIILTIISEPHNHRFTDPEKVNHKFETGT</sequence>
<dbReference type="EMBL" id="BFAA01070716">
    <property type="protein sequence ID" value="GCB84555.1"/>
    <property type="molecule type" value="Genomic_DNA"/>
</dbReference>
<feature type="non-terminal residue" evidence="1">
    <location>
        <position position="33"/>
    </location>
</feature>